<dbReference type="InterPro" id="IPR037108">
    <property type="entry name" value="TM1727-like_C_sf"/>
</dbReference>
<dbReference type="RefSeq" id="WP_022251430.1">
    <property type="nucleotide sequence ID" value="NZ_JAHOER010000025.1"/>
</dbReference>
<organism evidence="3 4">
    <name type="scientific">Segatella copri</name>
    <dbReference type="NCBI Taxonomy" id="165179"/>
    <lineage>
        <taxon>Bacteria</taxon>
        <taxon>Pseudomonadati</taxon>
        <taxon>Bacteroidota</taxon>
        <taxon>Bacteroidia</taxon>
        <taxon>Bacteroidales</taxon>
        <taxon>Prevotellaceae</taxon>
        <taxon>Segatella</taxon>
    </lineage>
</organism>
<evidence type="ECO:0000313" key="4">
    <source>
        <dbReference type="Proteomes" id="UP000384372"/>
    </source>
</evidence>
<dbReference type="Pfam" id="PF10728">
    <property type="entry name" value="DUF2520"/>
    <property type="match status" value="1"/>
</dbReference>
<protein>
    <submittedName>
        <fullName evidence="3">DUF2520 domain-containing protein</fullName>
    </submittedName>
</protein>
<dbReference type="SUPFAM" id="SSF51735">
    <property type="entry name" value="NAD(P)-binding Rossmann-fold domains"/>
    <property type="match status" value="1"/>
</dbReference>
<dbReference type="SUPFAM" id="SSF48179">
    <property type="entry name" value="6-phosphogluconate dehydrogenase C-terminal domain-like"/>
    <property type="match status" value="1"/>
</dbReference>
<gene>
    <name evidence="3" type="ORF">F7D20_03035</name>
</gene>
<dbReference type="Proteomes" id="UP000384372">
    <property type="component" value="Unassembled WGS sequence"/>
</dbReference>
<dbReference type="InterPro" id="IPR018931">
    <property type="entry name" value="DUF2520"/>
</dbReference>
<name>A0A6A7W9D6_9BACT</name>
<feature type="domain" description="DUF2520" evidence="2">
    <location>
        <begin position="126"/>
        <end position="250"/>
    </location>
</feature>
<dbReference type="InterPro" id="IPR036291">
    <property type="entry name" value="NAD(P)-bd_dom_sf"/>
</dbReference>
<dbReference type="PANTHER" id="PTHR40459:SF1">
    <property type="entry name" value="CONSERVED HYPOTHETICAL ALANINE AND LEUCINE RICH PROTEIN"/>
    <property type="match status" value="1"/>
</dbReference>
<dbReference type="EMBL" id="VZAD01000027">
    <property type="protein sequence ID" value="MQP10956.1"/>
    <property type="molecule type" value="Genomic_DNA"/>
</dbReference>
<evidence type="ECO:0000259" key="1">
    <source>
        <dbReference type="Pfam" id="PF03807"/>
    </source>
</evidence>
<keyword evidence="4" id="KW-1185">Reference proteome</keyword>
<dbReference type="InterPro" id="IPR008927">
    <property type="entry name" value="6-PGluconate_DH-like_C_sf"/>
</dbReference>
<dbReference type="OrthoDB" id="9810755at2"/>
<dbReference type="Gene3D" id="1.10.1040.20">
    <property type="entry name" value="ProC-like, C-terminal domain"/>
    <property type="match status" value="1"/>
</dbReference>
<comment type="caution">
    <text evidence="3">The sequence shown here is derived from an EMBL/GenBank/DDBJ whole genome shotgun (WGS) entry which is preliminary data.</text>
</comment>
<accession>A0A6A7W9D6</accession>
<dbReference type="Gene3D" id="3.40.50.720">
    <property type="entry name" value="NAD(P)-binding Rossmann-like Domain"/>
    <property type="match status" value="1"/>
</dbReference>
<dbReference type="PANTHER" id="PTHR40459">
    <property type="entry name" value="CONSERVED HYPOTHETICAL ALANINE AND LEUCINE RICH PROTEIN"/>
    <property type="match status" value="1"/>
</dbReference>
<evidence type="ECO:0000259" key="2">
    <source>
        <dbReference type="Pfam" id="PF10728"/>
    </source>
</evidence>
<reference evidence="3 4" key="1">
    <citation type="submission" date="2019-09" db="EMBL/GenBank/DDBJ databases">
        <title>Distinct polysaccharide growth profiles of human intestinal Prevotella copri isolates.</title>
        <authorList>
            <person name="Fehlner-Peach H."/>
            <person name="Magnabosco C."/>
            <person name="Raghavan V."/>
            <person name="Scher J.U."/>
            <person name="Tett A."/>
            <person name="Cox L.M."/>
            <person name="Gottsegen C."/>
            <person name="Watters A."/>
            <person name="Wiltshire- Gordon J.D."/>
            <person name="Segata N."/>
            <person name="Bonneau R."/>
            <person name="Littman D.R."/>
        </authorList>
    </citation>
    <scope>NUCLEOTIDE SEQUENCE [LARGE SCALE GENOMIC DNA]</scope>
    <source>
        <strain evidence="4">iAQ1173</strain>
    </source>
</reference>
<evidence type="ECO:0000313" key="3">
    <source>
        <dbReference type="EMBL" id="MQP10956.1"/>
    </source>
</evidence>
<dbReference type="Pfam" id="PF03807">
    <property type="entry name" value="F420_oxidored"/>
    <property type="match status" value="1"/>
</dbReference>
<dbReference type="AlphaFoldDB" id="A0A6A7W9D6"/>
<feature type="domain" description="Pyrroline-5-carboxylate reductase catalytic N-terminal" evidence="1">
    <location>
        <begin position="2"/>
        <end position="81"/>
    </location>
</feature>
<dbReference type="InterPro" id="IPR028939">
    <property type="entry name" value="P5C_Rdtase_cat_N"/>
</dbReference>
<sequence>MKVILIGAGRLATNLGKALLEAGHDILQVYSRTMESASALATLAGGAPVTEIEKVRKDADVYIISVKDSVLPDLVQALCSGRSTKVFLHTAGSVNMDVFAGMALHYGVFYPMQSFSKEKTVSFHDIPCFVEANDDYARDVLMQLAQGLTTKIYQLSSEDRKYLHLSAVFACNFVNHCYAVSYDILKKHGIPFDVMLPLIDETARKVHVLTPQEAQTGPAVRYDQNVIRAQSSLLRDNPLLKDIYERMSMNIHRMSEEK</sequence>
<proteinExistence type="predicted"/>